<dbReference type="VEuPathDB" id="PiroplasmaDB:TA10725"/>
<dbReference type="SMART" id="SM00220">
    <property type="entry name" value="S_TKc"/>
    <property type="match status" value="1"/>
</dbReference>
<reference evidence="13" key="1">
    <citation type="submission" date="2018-07" db="EMBL/GenBank/DDBJ databases">
        <authorList>
            <person name="Quirk P.G."/>
            <person name="Krulwich T.A."/>
        </authorList>
    </citation>
    <scope>NUCLEOTIDE SEQUENCE</scope>
    <source>
        <strain evidence="13">Anand</strain>
    </source>
</reference>
<dbReference type="EMBL" id="UIVS01000004">
    <property type="protein sequence ID" value="SVP95406.1"/>
    <property type="molecule type" value="Genomic_DNA"/>
</dbReference>
<evidence type="ECO:0000256" key="10">
    <source>
        <dbReference type="SAM" id="MobiDB-lite"/>
    </source>
</evidence>
<gene>
    <name evidence="12" type="ORF">TAT_000356700</name>
    <name evidence="13" type="ORF">TAV_000356600</name>
</gene>
<dbReference type="Pfam" id="PF00069">
    <property type="entry name" value="Pkinase"/>
    <property type="match status" value="2"/>
</dbReference>
<keyword evidence="6 9" id="KW-0067">ATP-binding</keyword>
<sequence length="798" mass="91182">MKGEKNHDESIDYKKNETINQLKYSTDSKRKSDKNIVEETQYYSTENLHDFNDIVDSLSNINLCSDTRSSQDVMSVPWSEKTSKSHSFDDSNISDSELRYNSSGYNTNSNENDRTYSIVSSSLPDTVSSDHLNSEDNQKNIQSSPPLSDWKPSCTESMISSPNTSSPSKFSCDSYYRQSPSPSDPNHYMNLKLQMGSLMTGTAQNFDIFTPDTTSDANHMLYSPNDSIYKTASTYDDYESKYIKEVYQLNNQANDENNGLEVKSTSHLFNDEDHSCSSNGNNSYDSKENGSCGQYEVNMSESEDSNSYVPGGYHPVMIGEIYNNRYKIEAKLGWGYFSTVWLASDLSSEPDTFVALKFQRSAKMYTDAVLDEIDLLNTVINGKNSNEWVSTSSVYNKLLGKNYNPSNGVVSYLDNFMVTGPNGMHICVVFEVMGPNILTLIKLYKFQGIPIKLVKKIATHVLLGLDYLHRVCKIIHTDIKPENILITSPLNLYKHSLENNHSPVNQNKNSNDVKNSFNYSVEKKVMNNCKQEENGVGNENDLCYIKNLIRPCYSDPTLTTSYDHNYALQETLLRRPYHHITWNMMKTVDRSLNKSYYHPSVLSSIGVNPFGVRRTRIRTSNGFVQIKPYTLEQFHDPQTIYKICDLGNACWTDKHFTEEIQTRQYRSPEAILNIGYNHLADIWSLACVIFELITGDYLFDPNGKEALQRDSNHLLLIVELLGQIPNYMIQNSKKAKNLSFNQINKIKRWPLESVLVKKYNMDKKEASELANFLSCMLRINPSERHTAQQLLSHKWLKD</sequence>
<name>A0A3B0NJF5_THEAN</name>
<dbReference type="PANTHER" id="PTHR47634:SF9">
    <property type="entry name" value="PROTEIN KINASE DOMAIN-CONTAINING PROTEIN-RELATED"/>
    <property type="match status" value="1"/>
</dbReference>
<evidence type="ECO:0000259" key="11">
    <source>
        <dbReference type="PROSITE" id="PS50011"/>
    </source>
</evidence>
<feature type="domain" description="Protein kinase" evidence="11">
    <location>
        <begin position="326"/>
        <end position="796"/>
    </location>
</feature>
<dbReference type="GO" id="GO:0005524">
    <property type="term" value="F:ATP binding"/>
    <property type="evidence" value="ECO:0007669"/>
    <property type="project" value="UniProtKB-UniRule"/>
</dbReference>
<dbReference type="Gene3D" id="1.10.510.10">
    <property type="entry name" value="Transferase(Phosphotransferase) domain 1"/>
    <property type="match status" value="1"/>
</dbReference>
<dbReference type="GO" id="GO:0000245">
    <property type="term" value="P:spliceosomal complex assembly"/>
    <property type="evidence" value="ECO:0007669"/>
    <property type="project" value="TreeGrafter"/>
</dbReference>
<evidence type="ECO:0000256" key="1">
    <source>
        <dbReference type="ARBA" id="ARBA00012513"/>
    </source>
</evidence>
<dbReference type="Gene3D" id="3.30.200.20">
    <property type="entry name" value="Phosphorylase Kinase, domain 1"/>
    <property type="match status" value="1"/>
</dbReference>
<protein>
    <recommendedName>
        <fullName evidence="1">non-specific serine/threonine protein kinase</fullName>
        <ecNumber evidence="1">2.7.11.1</ecNumber>
    </recommendedName>
</protein>
<feature type="binding site" evidence="9">
    <location>
        <position position="357"/>
    </location>
    <ligand>
        <name>ATP</name>
        <dbReference type="ChEBI" id="CHEBI:30616"/>
    </ligand>
</feature>
<evidence type="ECO:0000256" key="7">
    <source>
        <dbReference type="ARBA" id="ARBA00047899"/>
    </source>
</evidence>
<feature type="region of interest" description="Disordered" evidence="10">
    <location>
        <begin position="69"/>
        <end position="187"/>
    </location>
</feature>
<dbReference type="AlphaFoldDB" id="A0A3B0NJF5"/>
<dbReference type="PROSITE" id="PS50011">
    <property type="entry name" value="PROTEIN_KINASE_DOM"/>
    <property type="match status" value="1"/>
</dbReference>
<dbReference type="InterPro" id="IPR000719">
    <property type="entry name" value="Prot_kinase_dom"/>
</dbReference>
<dbReference type="SUPFAM" id="SSF56112">
    <property type="entry name" value="Protein kinase-like (PK-like)"/>
    <property type="match status" value="1"/>
</dbReference>
<feature type="compositionally biased region" description="Polar residues" evidence="10">
    <location>
        <begin position="90"/>
        <end position="131"/>
    </location>
</feature>
<evidence type="ECO:0000256" key="3">
    <source>
        <dbReference type="ARBA" id="ARBA00022679"/>
    </source>
</evidence>
<evidence type="ECO:0000313" key="12">
    <source>
        <dbReference type="EMBL" id="SVP94656.1"/>
    </source>
</evidence>
<keyword evidence="4 9" id="KW-0547">Nucleotide-binding</keyword>
<dbReference type="FunFam" id="1.10.510.10:FF:000275">
    <property type="entry name" value="SRSF protein kinase 2 isoform X3"/>
    <property type="match status" value="1"/>
</dbReference>
<dbReference type="InterPro" id="IPR011009">
    <property type="entry name" value="Kinase-like_dom_sf"/>
</dbReference>
<dbReference type="InterPro" id="IPR017441">
    <property type="entry name" value="Protein_kinase_ATP_BS"/>
</dbReference>
<keyword evidence="5 13" id="KW-0418">Kinase</keyword>
<keyword evidence="2 13" id="KW-0723">Serine/threonine-protein kinase</keyword>
<dbReference type="PROSITE" id="PS00108">
    <property type="entry name" value="PROTEIN_KINASE_ST"/>
    <property type="match status" value="1"/>
</dbReference>
<dbReference type="PANTHER" id="PTHR47634">
    <property type="entry name" value="PROTEIN KINASE DOMAIN-CONTAINING PROTEIN-RELATED"/>
    <property type="match status" value="1"/>
</dbReference>
<evidence type="ECO:0000256" key="9">
    <source>
        <dbReference type="PROSITE-ProRule" id="PRU10141"/>
    </source>
</evidence>
<evidence type="ECO:0000256" key="6">
    <source>
        <dbReference type="ARBA" id="ARBA00022840"/>
    </source>
</evidence>
<evidence type="ECO:0000256" key="8">
    <source>
        <dbReference type="ARBA" id="ARBA00048679"/>
    </source>
</evidence>
<accession>A0A3B0NJF5</accession>
<dbReference type="EMBL" id="UIVT01000004">
    <property type="protein sequence ID" value="SVP94656.1"/>
    <property type="molecule type" value="Genomic_DNA"/>
</dbReference>
<evidence type="ECO:0000256" key="2">
    <source>
        <dbReference type="ARBA" id="ARBA00022527"/>
    </source>
</evidence>
<dbReference type="GO" id="GO:0050684">
    <property type="term" value="P:regulation of mRNA processing"/>
    <property type="evidence" value="ECO:0007669"/>
    <property type="project" value="TreeGrafter"/>
</dbReference>
<evidence type="ECO:0000256" key="5">
    <source>
        <dbReference type="ARBA" id="ARBA00022777"/>
    </source>
</evidence>
<comment type="catalytic activity">
    <reaction evidence="7">
        <text>L-threonyl-[protein] + ATP = O-phospho-L-threonyl-[protein] + ADP + H(+)</text>
        <dbReference type="Rhea" id="RHEA:46608"/>
        <dbReference type="Rhea" id="RHEA-COMP:11060"/>
        <dbReference type="Rhea" id="RHEA-COMP:11605"/>
        <dbReference type="ChEBI" id="CHEBI:15378"/>
        <dbReference type="ChEBI" id="CHEBI:30013"/>
        <dbReference type="ChEBI" id="CHEBI:30616"/>
        <dbReference type="ChEBI" id="CHEBI:61977"/>
        <dbReference type="ChEBI" id="CHEBI:456216"/>
        <dbReference type="EC" id="2.7.11.1"/>
    </reaction>
</comment>
<dbReference type="PROSITE" id="PS00107">
    <property type="entry name" value="PROTEIN_KINASE_ATP"/>
    <property type="match status" value="1"/>
</dbReference>
<evidence type="ECO:0000256" key="4">
    <source>
        <dbReference type="ARBA" id="ARBA00022741"/>
    </source>
</evidence>
<dbReference type="EC" id="2.7.11.1" evidence="1"/>
<organism evidence="13">
    <name type="scientific">Theileria annulata</name>
    <dbReference type="NCBI Taxonomy" id="5874"/>
    <lineage>
        <taxon>Eukaryota</taxon>
        <taxon>Sar</taxon>
        <taxon>Alveolata</taxon>
        <taxon>Apicomplexa</taxon>
        <taxon>Aconoidasida</taxon>
        <taxon>Piroplasmida</taxon>
        <taxon>Theileriidae</taxon>
        <taxon>Theileria</taxon>
    </lineage>
</organism>
<dbReference type="GO" id="GO:0004674">
    <property type="term" value="F:protein serine/threonine kinase activity"/>
    <property type="evidence" value="ECO:0007669"/>
    <property type="project" value="UniProtKB-KW"/>
</dbReference>
<keyword evidence="3" id="KW-0808">Transferase</keyword>
<feature type="compositionally biased region" description="Low complexity" evidence="10">
    <location>
        <begin position="157"/>
        <end position="171"/>
    </location>
</feature>
<comment type="catalytic activity">
    <reaction evidence="8">
        <text>L-seryl-[protein] + ATP = O-phospho-L-seryl-[protein] + ADP + H(+)</text>
        <dbReference type="Rhea" id="RHEA:17989"/>
        <dbReference type="Rhea" id="RHEA-COMP:9863"/>
        <dbReference type="Rhea" id="RHEA-COMP:11604"/>
        <dbReference type="ChEBI" id="CHEBI:15378"/>
        <dbReference type="ChEBI" id="CHEBI:29999"/>
        <dbReference type="ChEBI" id="CHEBI:30616"/>
        <dbReference type="ChEBI" id="CHEBI:83421"/>
        <dbReference type="ChEBI" id="CHEBI:456216"/>
        <dbReference type="EC" id="2.7.11.1"/>
    </reaction>
</comment>
<evidence type="ECO:0000313" key="13">
    <source>
        <dbReference type="EMBL" id="SVP95406.1"/>
    </source>
</evidence>
<dbReference type="InterPro" id="IPR051334">
    <property type="entry name" value="SRPK"/>
</dbReference>
<dbReference type="InterPro" id="IPR008271">
    <property type="entry name" value="Ser/Thr_kinase_AS"/>
</dbReference>
<proteinExistence type="predicted"/>